<dbReference type="AlphaFoldDB" id="A0A8D2FFJ6"/>
<reference evidence="2" key="3">
    <citation type="submission" date="2025-09" db="UniProtKB">
        <authorList>
            <consortium name="Ensembl"/>
        </authorList>
    </citation>
    <scope>IDENTIFICATION</scope>
</reference>
<organism evidence="2 3">
    <name type="scientific">Theropithecus gelada</name>
    <name type="common">Gelada baboon</name>
    <dbReference type="NCBI Taxonomy" id="9565"/>
    <lineage>
        <taxon>Eukaryota</taxon>
        <taxon>Metazoa</taxon>
        <taxon>Chordata</taxon>
        <taxon>Craniata</taxon>
        <taxon>Vertebrata</taxon>
        <taxon>Euteleostomi</taxon>
        <taxon>Mammalia</taxon>
        <taxon>Eutheria</taxon>
        <taxon>Euarchontoglires</taxon>
        <taxon>Primates</taxon>
        <taxon>Haplorrhini</taxon>
        <taxon>Catarrhini</taxon>
        <taxon>Cercopithecidae</taxon>
        <taxon>Cercopithecinae</taxon>
        <taxon>Theropithecus</taxon>
    </lineage>
</organism>
<reference evidence="2" key="1">
    <citation type="submission" date="2018-05" db="EMBL/GenBank/DDBJ databases">
        <title>Whole genome of Theropithecus gelada.</title>
        <authorList>
            <person name="Chiou K.L."/>
            <person name="Snyder-Mackler N."/>
        </authorList>
    </citation>
    <scope>NUCLEOTIDE SEQUENCE [LARGE SCALE GENOMIC DNA]</scope>
</reference>
<keyword evidence="1" id="KW-0812">Transmembrane</keyword>
<evidence type="ECO:0000256" key="1">
    <source>
        <dbReference type="SAM" id="Phobius"/>
    </source>
</evidence>
<protein>
    <submittedName>
        <fullName evidence="2">Uncharacterized protein</fullName>
    </submittedName>
</protein>
<feature type="transmembrane region" description="Helical" evidence="1">
    <location>
        <begin position="14"/>
        <end position="32"/>
    </location>
</feature>
<evidence type="ECO:0000313" key="2">
    <source>
        <dbReference type="Ensembl" id="ENSTGEP00000019830.1"/>
    </source>
</evidence>
<evidence type="ECO:0000313" key="3">
    <source>
        <dbReference type="Proteomes" id="UP000694411"/>
    </source>
</evidence>
<reference evidence="2" key="2">
    <citation type="submission" date="2025-08" db="UniProtKB">
        <authorList>
            <consortium name="Ensembl"/>
        </authorList>
    </citation>
    <scope>IDENTIFICATION</scope>
</reference>
<dbReference type="Ensembl" id="ENSTGET00000023619.1">
    <property type="protein sequence ID" value="ENSTGEP00000019830.1"/>
    <property type="gene ID" value="ENSTGEG00000015964.1"/>
</dbReference>
<dbReference type="Proteomes" id="UP000694411">
    <property type="component" value="Chromosome 14"/>
</dbReference>
<proteinExistence type="predicted"/>
<keyword evidence="1" id="KW-0472">Membrane</keyword>
<keyword evidence="3" id="KW-1185">Reference proteome</keyword>
<keyword evidence="1" id="KW-1133">Transmembrane helix</keyword>
<accession>A0A8D2FFJ6</accession>
<sequence>SAGITGVSHRARSWASLVLVFLGVCLGITVAVDRSNFKTCEESSFCDREAYGQASLHTEPCWTLYSLVLILSRSISSMRSPRSGETRRSLVGVGQWLWGNLERGKLWPTFCPSLTFELLLYEEM</sequence>
<name>A0A8D2FFJ6_THEGE</name>